<keyword evidence="1" id="KW-1133">Transmembrane helix</keyword>
<comment type="caution">
    <text evidence="3">The sequence shown here is derived from an EMBL/GenBank/DDBJ whole genome shotgun (WGS) entry which is preliminary data.</text>
</comment>
<dbReference type="AlphaFoldDB" id="A0A1V1P4Z6"/>
<keyword evidence="1" id="KW-0812">Transmembrane</keyword>
<organism evidence="3 4">
    <name type="scientific">Candidatus Magnetoglobus multicellularis str. Araruama</name>
    <dbReference type="NCBI Taxonomy" id="890399"/>
    <lineage>
        <taxon>Bacteria</taxon>
        <taxon>Pseudomonadati</taxon>
        <taxon>Thermodesulfobacteriota</taxon>
        <taxon>Desulfobacteria</taxon>
        <taxon>Desulfobacterales</taxon>
        <taxon>Desulfobacteraceae</taxon>
        <taxon>Candidatus Magnetoglobus</taxon>
    </lineage>
</organism>
<feature type="transmembrane region" description="Helical" evidence="1">
    <location>
        <begin position="12"/>
        <end position="36"/>
    </location>
</feature>
<reference evidence="4" key="1">
    <citation type="submission" date="2012-11" db="EMBL/GenBank/DDBJ databases">
        <authorList>
            <person name="Lucero-Rivera Y.E."/>
            <person name="Tovar-Ramirez D."/>
        </authorList>
    </citation>
    <scope>NUCLEOTIDE SEQUENCE [LARGE SCALE GENOMIC DNA]</scope>
    <source>
        <strain evidence="4">Araruama</strain>
    </source>
</reference>
<name>A0A1V1P4Z6_9BACT</name>
<feature type="domain" description="Inactive STAND" evidence="2">
    <location>
        <begin position="88"/>
        <end position="241"/>
    </location>
</feature>
<dbReference type="Proteomes" id="UP000189670">
    <property type="component" value="Unassembled WGS sequence"/>
</dbReference>
<keyword evidence="1" id="KW-0472">Membrane</keyword>
<dbReference type="EMBL" id="ATBP01000548">
    <property type="protein sequence ID" value="ETR69826.1"/>
    <property type="molecule type" value="Genomic_DNA"/>
</dbReference>
<gene>
    <name evidence="3" type="ORF">OMM_03671</name>
</gene>
<accession>A0A1V1P4Z6</accession>
<proteinExistence type="predicted"/>
<evidence type="ECO:0000256" key="1">
    <source>
        <dbReference type="SAM" id="Phobius"/>
    </source>
</evidence>
<evidence type="ECO:0000313" key="4">
    <source>
        <dbReference type="Proteomes" id="UP000189670"/>
    </source>
</evidence>
<protein>
    <recommendedName>
        <fullName evidence="2">Inactive STAND domain-containing protein</fullName>
    </recommendedName>
</protein>
<dbReference type="Pfam" id="PF19995">
    <property type="entry name" value="iSTAND"/>
    <property type="match status" value="1"/>
</dbReference>
<dbReference type="InterPro" id="IPR045475">
    <property type="entry name" value="iSTAND"/>
</dbReference>
<evidence type="ECO:0000313" key="3">
    <source>
        <dbReference type="EMBL" id="ETR69826.1"/>
    </source>
</evidence>
<feature type="transmembrane region" description="Helical" evidence="1">
    <location>
        <begin position="42"/>
        <end position="64"/>
    </location>
</feature>
<sequence length="340" mass="40271">MKTNTIKMDNQNILAKAALIVTVMLGILTLMVFFWQHLSEKQPVLCSILMIVLMTMIIVLLFLFKTPEKVELVPIKHNLPLQMCNVLPYALDRKTQIAHIKKNLHNDCEKIWIIHGDRDQCHEPFLNCVKSIYWDQLGGRARLEEPRIIHFDCPDLSNNFTDEFLDAIWLRIKKDDYLIPKQLTDLSQLFKEHHDGPIILNTRFYTQTWKKLDKQLLHKLFFTYEGICKSTIHPLILCVFVIYEQPKSYLLRRKHHKRKKRIMADLKDFEAFEVPVLKNILRSDMDRWYQLPVKNNKALDCMVQNEIFFQEDQMNQIFSKDSLPMRDVADKLSQFLGVTN</sequence>
<evidence type="ECO:0000259" key="2">
    <source>
        <dbReference type="Pfam" id="PF19995"/>
    </source>
</evidence>